<feature type="region of interest" description="Disordered" evidence="1">
    <location>
        <begin position="75"/>
        <end position="119"/>
    </location>
</feature>
<dbReference type="OrthoDB" id="6516433at2759"/>
<accession>A0A7R9MDH8</accession>
<dbReference type="AlphaFoldDB" id="A0A7R9MDH8"/>
<gene>
    <name evidence="3" type="ORF">ONB1V03_LOCUS14785</name>
</gene>
<evidence type="ECO:0000313" key="4">
    <source>
        <dbReference type="Proteomes" id="UP000728032"/>
    </source>
</evidence>
<reference evidence="3" key="1">
    <citation type="submission" date="2020-11" db="EMBL/GenBank/DDBJ databases">
        <authorList>
            <person name="Tran Van P."/>
        </authorList>
    </citation>
    <scope>NUCLEOTIDE SEQUENCE</scope>
</reference>
<name>A0A7R9MDH8_9ACAR</name>
<sequence>MNSFVAFVLLLTISKGLSDTTQTESIDSVVNGEDINIIKESEDGSDPTIVFSETINSATKLLYDLDVHVQQLVPVDTPAPPPQAPVSGDEIGGRDDSTTTQEAPTSEPQIYSAINRHGV</sequence>
<proteinExistence type="predicted"/>
<feature type="signal peptide" evidence="2">
    <location>
        <begin position="1"/>
        <end position="18"/>
    </location>
</feature>
<keyword evidence="2" id="KW-0732">Signal</keyword>
<evidence type="ECO:0000256" key="2">
    <source>
        <dbReference type="SAM" id="SignalP"/>
    </source>
</evidence>
<organism evidence="3">
    <name type="scientific">Oppiella nova</name>
    <dbReference type="NCBI Taxonomy" id="334625"/>
    <lineage>
        <taxon>Eukaryota</taxon>
        <taxon>Metazoa</taxon>
        <taxon>Ecdysozoa</taxon>
        <taxon>Arthropoda</taxon>
        <taxon>Chelicerata</taxon>
        <taxon>Arachnida</taxon>
        <taxon>Acari</taxon>
        <taxon>Acariformes</taxon>
        <taxon>Sarcoptiformes</taxon>
        <taxon>Oribatida</taxon>
        <taxon>Brachypylina</taxon>
        <taxon>Oppioidea</taxon>
        <taxon>Oppiidae</taxon>
        <taxon>Oppiella</taxon>
    </lineage>
</organism>
<keyword evidence="4" id="KW-1185">Reference proteome</keyword>
<dbReference type="Proteomes" id="UP000728032">
    <property type="component" value="Unassembled WGS sequence"/>
</dbReference>
<evidence type="ECO:0000313" key="3">
    <source>
        <dbReference type="EMBL" id="CAD7658161.1"/>
    </source>
</evidence>
<evidence type="ECO:0000256" key="1">
    <source>
        <dbReference type="SAM" id="MobiDB-lite"/>
    </source>
</evidence>
<dbReference type="EMBL" id="OC929234">
    <property type="protein sequence ID" value="CAD7658161.1"/>
    <property type="molecule type" value="Genomic_DNA"/>
</dbReference>
<protein>
    <submittedName>
        <fullName evidence="3">Uncharacterized protein</fullName>
    </submittedName>
</protein>
<feature type="chain" id="PRO_5036403627" evidence="2">
    <location>
        <begin position="19"/>
        <end position="119"/>
    </location>
</feature>
<feature type="compositionally biased region" description="Polar residues" evidence="1">
    <location>
        <begin position="98"/>
        <end position="109"/>
    </location>
</feature>
<dbReference type="EMBL" id="CAJPVJ010014409">
    <property type="protein sequence ID" value="CAG2175347.1"/>
    <property type="molecule type" value="Genomic_DNA"/>
</dbReference>